<keyword evidence="8 11" id="KW-0472">Membrane</keyword>
<accession>A0A9W6YF39</accession>
<feature type="transmembrane region" description="Helical" evidence="11">
    <location>
        <begin position="563"/>
        <end position="585"/>
    </location>
</feature>
<evidence type="ECO:0000256" key="11">
    <source>
        <dbReference type="SAM" id="Phobius"/>
    </source>
</evidence>
<sequence>MAPPFAELASLRQNGSMRVRRGVAHAALLLVLLTLLHPPQAQVAAQIDALLEPEVPVLPASVAPASASPASPKLSADDLLLIEAKPAPSVVPLRLSSLDSSSAGSQGAVDAVVTAADVSIDQVEDHLHIVQQLELSVGKSLQEMEAGDQFAKYTQAQIRERTHLRDELLAVQHNLKRLARGLNGTLVELEHVEQEEVLQSKKLKEVLAHQEEEKREQKLEKDGMKEVDYETGHLKNTTGLNAEQLKKLEAVEKKADPAVLHYDMELLAQVAVLLGVSAIGGIIATYFNIPPHAGYLLGGALVGPSCLGVVRLYKEVETISLFGSVFLLFGHGAAYSPQQPEDIFRKYFVGGVAYILSTVLLVAGVAVYIGWTASYMEGLSIGLGVCFSTTAPLYEHIRENRIQDSSFGRTVTSIIAIQDVLMSFALGTPEWFSVRSVGWIGVAMVRTVVAYAVVVSMTVCLHQYVVPKLLRFLTAMEEVHNAPLVLLGVVSVCLFMALFSEMIGLSLECGAFLAGLAFVHVSGNAKGAFMSIRVMENLFGSMFFACVGMILHPMFLIRNAGEILSMVLLIVCIKTVSMTGVMTFFRISPRKALMAAVGLCQIGELALIFMIKAHASKLVSRRTYLLFVAAISVFLACSSIFNRKIVLARRKSIYRLPSTVRGKPMERHRNSSDIHDLQIDTRQRAGSSSAYIDSGGEEDSFSPTSRMRRQNSKGFGH</sequence>
<evidence type="ECO:0000256" key="7">
    <source>
        <dbReference type="ARBA" id="ARBA00023065"/>
    </source>
</evidence>
<dbReference type="PANTHER" id="PTHR16254:SF14">
    <property type="entry name" value="TRANSMEMBRANE AND COILED-COIL DOMAIN-CONTAINING PROTEIN 3"/>
    <property type="match status" value="1"/>
</dbReference>
<feature type="transmembrane region" description="Helical" evidence="11">
    <location>
        <begin position="347"/>
        <end position="369"/>
    </location>
</feature>
<dbReference type="AlphaFoldDB" id="A0A9W6YF39"/>
<feature type="region of interest" description="Disordered" evidence="10">
    <location>
        <begin position="659"/>
        <end position="717"/>
    </location>
</feature>
<evidence type="ECO:0000256" key="2">
    <source>
        <dbReference type="ARBA" id="ARBA00022448"/>
    </source>
</evidence>
<keyword evidence="9" id="KW-0175">Coiled coil</keyword>
<dbReference type="GO" id="GO:0015386">
    <property type="term" value="F:potassium:proton antiporter activity"/>
    <property type="evidence" value="ECO:0007669"/>
    <property type="project" value="InterPro"/>
</dbReference>
<proteinExistence type="predicted"/>
<evidence type="ECO:0000313" key="15">
    <source>
        <dbReference type="Proteomes" id="UP001165083"/>
    </source>
</evidence>
<evidence type="ECO:0000256" key="9">
    <source>
        <dbReference type="SAM" id="Coils"/>
    </source>
</evidence>
<keyword evidence="7" id="KW-0406">Ion transport</keyword>
<feature type="domain" description="Cation/H+ exchanger transmembrane" evidence="13">
    <location>
        <begin position="277"/>
        <end position="635"/>
    </location>
</feature>
<evidence type="ECO:0000259" key="13">
    <source>
        <dbReference type="Pfam" id="PF00999"/>
    </source>
</evidence>
<organism evidence="14 15">
    <name type="scientific">Phytophthora lilii</name>
    <dbReference type="NCBI Taxonomy" id="2077276"/>
    <lineage>
        <taxon>Eukaryota</taxon>
        <taxon>Sar</taxon>
        <taxon>Stramenopiles</taxon>
        <taxon>Oomycota</taxon>
        <taxon>Peronosporomycetes</taxon>
        <taxon>Peronosporales</taxon>
        <taxon>Peronosporaceae</taxon>
        <taxon>Phytophthora</taxon>
    </lineage>
</organism>
<dbReference type="InterPro" id="IPR038770">
    <property type="entry name" value="Na+/solute_symporter_sf"/>
</dbReference>
<feature type="transmembrane region" description="Helical" evidence="11">
    <location>
        <begin position="294"/>
        <end position="313"/>
    </location>
</feature>
<feature type="transmembrane region" description="Helical" evidence="11">
    <location>
        <begin position="319"/>
        <end position="335"/>
    </location>
</feature>
<protein>
    <submittedName>
        <fullName evidence="14">Unnamed protein product</fullName>
    </submittedName>
</protein>
<comment type="caution">
    <text evidence="14">The sequence shown here is derived from an EMBL/GenBank/DDBJ whole genome shotgun (WGS) entry which is preliminary data.</text>
</comment>
<evidence type="ECO:0000256" key="6">
    <source>
        <dbReference type="ARBA" id="ARBA00022989"/>
    </source>
</evidence>
<feature type="signal peptide" evidence="12">
    <location>
        <begin position="1"/>
        <end position="41"/>
    </location>
</feature>
<dbReference type="Gene3D" id="1.20.1530.20">
    <property type="match status" value="1"/>
</dbReference>
<feature type="chain" id="PRO_5040928761" evidence="12">
    <location>
        <begin position="42"/>
        <end position="717"/>
    </location>
</feature>
<feature type="transmembrane region" description="Helical" evidence="11">
    <location>
        <begin position="623"/>
        <end position="641"/>
    </location>
</feature>
<dbReference type="InterPro" id="IPR045158">
    <property type="entry name" value="KEA4/5/6-like"/>
</dbReference>
<evidence type="ECO:0000256" key="4">
    <source>
        <dbReference type="ARBA" id="ARBA00022692"/>
    </source>
</evidence>
<dbReference type="Proteomes" id="UP001165083">
    <property type="component" value="Unassembled WGS sequence"/>
</dbReference>
<feature type="coiled-coil region" evidence="9">
    <location>
        <begin position="200"/>
        <end position="227"/>
    </location>
</feature>
<name>A0A9W6YF39_9STRA</name>
<evidence type="ECO:0000256" key="8">
    <source>
        <dbReference type="ARBA" id="ARBA00023136"/>
    </source>
</evidence>
<dbReference type="PANTHER" id="PTHR16254">
    <property type="entry name" value="POTASSIUM/PROTON ANTIPORTER-RELATED"/>
    <property type="match status" value="1"/>
</dbReference>
<evidence type="ECO:0000256" key="10">
    <source>
        <dbReference type="SAM" id="MobiDB-lite"/>
    </source>
</evidence>
<keyword evidence="6 11" id="KW-1133">Transmembrane helix</keyword>
<keyword evidence="5 12" id="KW-0732">Signal</keyword>
<keyword evidence="15" id="KW-1185">Reference proteome</keyword>
<feature type="transmembrane region" description="Helical" evidence="11">
    <location>
        <begin position="482"/>
        <end position="499"/>
    </location>
</feature>
<feature type="compositionally biased region" description="Basic and acidic residues" evidence="10">
    <location>
        <begin position="663"/>
        <end position="683"/>
    </location>
</feature>
<reference evidence="14" key="1">
    <citation type="submission" date="2023-04" db="EMBL/GenBank/DDBJ databases">
        <title>Phytophthora lilii NBRC 32176.</title>
        <authorList>
            <person name="Ichikawa N."/>
            <person name="Sato H."/>
            <person name="Tonouchi N."/>
        </authorList>
    </citation>
    <scope>NUCLEOTIDE SEQUENCE</scope>
    <source>
        <strain evidence="14">NBRC 32176</strain>
    </source>
</reference>
<feature type="transmembrane region" description="Helical" evidence="11">
    <location>
        <begin position="592"/>
        <end position="611"/>
    </location>
</feature>
<feature type="transmembrane region" description="Helical" evidence="11">
    <location>
        <begin position="266"/>
        <end position="287"/>
    </location>
</feature>
<keyword evidence="2" id="KW-0813">Transport</keyword>
<evidence type="ECO:0000256" key="12">
    <source>
        <dbReference type="SAM" id="SignalP"/>
    </source>
</evidence>
<dbReference type="InterPro" id="IPR006153">
    <property type="entry name" value="Cation/H_exchanger_TM"/>
</dbReference>
<keyword evidence="4 11" id="KW-0812">Transmembrane</keyword>
<evidence type="ECO:0000256" key="5">
    <source>
        <dbReference type="ARBA" id="ARBA00022729"/>
    </source>
</evidence>
<comment type="subcellular location">
    <subcellularLocation>
        <location evidence="1">Membrane</location>
        <topology evidence="1">Multi-pass membrane protein</topology>
    </subcellularLocation>
</comment>
<evidence type="ECO:0000313" key="14">
    <source>
        <dbReference type="EMBL" id="GMF65840.1"/>
    </source>
</evidence>
<dbReference type="OrthoDB" id="1654420at2759"/>
<feature type="transmembrane region" description="Helical" evidence="11">
    <location>
        <begin position="505"/>
        <end position="525"/>
    </location>
</feature>
<dbReference type="Pfam" id="PF00999">
    <property type="entry name" value="Na_H_Exchanger"/>
    <property type="match status" value="1"/>
</dbReference>
<dbReference type="EMBL" id="BSXW01012508">
    <property type="protein sequence ID" value="GMF65840.1"/>
    <property type="molecule type" value="Genomic_DNA"/>
</dbReference>
<evidence type="ECO:0000256" key="1">
    <source>
        <dbReference type="ARBA" id="ARBA00004141"/>
    </source>
</evidence>
<dbReference type="GO" id="GO:0016020">
    <property type="term" value="C:membrane"/>
    <property type="evidence" value="ECO:0007669"/>
    <property type="project" value="UniProtKB-SubCell"/>
</dbReference>
<feature type="transmembrane region" description="Helical" evidence="11">
    <location>
        <begin position="438"/>
        <end position="461"/>
    </location>
</feature>
<feature type="compositionally biased region" description="Basic residues" evidence="10">
    <location>
        <begin position="706"/>
        <end position="717"/>
    </location>
</feature>
<feature type="transmembrane region" description="Helical" evidence="11">
    <location>
        <begin position="537"/>
        <end position="557"/>
    </location>
</feature>
<keyword evidence="3" id="KW-0050">Antiport</keyword>
<gene>
    <name evidence="14" type="ORF">Plil01_001843700</name>
</gene>
<evidence type="ECO:0000256" key="3">
    <source>
        <dbReference type="ARBA" id="ARBA00022449"/>
    </source>
</evidence>